<gene>
    <name evidence="3" type="ORF">JYP50_19065</name>
</gene>
<feature type="region of interest" description="Disordered" evidence="1">
    <location>
        <begin position="80"/>
        <end position="99"/>
    </location>
</feature>
<reference evidence="3" key="1">
    <citation type="submission" date="2021-02" db="EMBL/GenBank/DDBJ databases">
        <title>PHA producing bacteria isolated from coastal sediment in Guangdong, Shenzhen.</title>
        <authorList>
            <person name="Zheng W."/>
            <person name="Yu S."/>
            <person name="Huang Y."/>
        </authorList>
    </citation>
    <scope>NUCLEOTIDE SEQUENCE</scope>
    <source>
        <strain evidence="3">TN14-10</strain>
    </source>
</reference>
<feature type="transmembrane region" description="Helical" evidence="2">
    <location>
        <begin position="288"/>
        <end position="310"/>
    </location>
</feature>
<feature type="transmembrane region" description="Helical" evidence="2">
    <location>
        <begin position="354"/>
        <end position="374"/>
    </location>
</feature>
<dbReference type="Proteomes" id="UP000664303">
    <property type="component" value="Unassembled WGS sequence"/>
</dbReference>
<proteinExistence type="predicted"/>
<accession>A0A939DID2</accession>
<feature type="transmembrane region" description="Helical" evidence="2">
    <location>
        <begin position="117"/>
        <end position="137"/>
    </location>
</feature>
<dbReference type="RefSeq" id="WP_206562157.1">
    <property type="nucleotide sequence ID" value="NZ_JAFKCZ010000017.1"/>
</dbReference>
<evidence type="ECO:0000313" key="3">
    <source>
        <dbReference type="EMBL" id="MBN7798711.1"/>
    </source>
</evidence>
<keyword evidence="2" id="KW-0472">Membrane</keyword>
<feature type="transmembrane region" description="Helical" evidence="2">
    <location>
        <begin position="233"/>
        <end position="256"/>
    </location>
</feature>
<keyword evidence="2" id="KW-1133">Transmembrane helix</keyword>
<evidence type="ECO:0000256" key="2">
    <source>
        <dbReference type="SAM" id="Phobius"/>
    </source>
</evidence>
<sequence length="425" mass="46843">MGQRFDIYVTGTFEEGVEPRDAIYAFAQATGIDGRRAHRFLEGTPQIVRGDCSAAEAEELQAILRRLGIRCVRRDAGAQLLPGDSENPPGPAGAGDGAKTTRRPLPFGFNGGGYEYFRIWIVNLLLTIVTLGLYGPWAKVRNRQYFYGNTTLDNATFEYTADPLRMLVGRLIAMVLLFAYYAAGMFSPEAGALAAVLLMVAIPWAVNKSMAFHARNTVYRNLRFRFNGEYPEAFVVLILWPLAGALTLGLLMPLAIQRWQRYHINRHSYGDKSFQFSAGGGSFYKLCLWALAIALAGILAGAALGALIPAATLVGPLAGYALAMVYFTTTMHNLRFNHTTLASHAFSADFELRGFGWIMLSNFALIVLTLGLYLPWARVRIARYTAAHVIFHATGDLDRFAAISQPDTPAFGEEFSDVFDLDFGF</sequence>
<dbReference type="EMBL" id="JAFKCZ010000017">
    <property type="protein sequence ID" value="MBN7798711.1"/>
    <property type="molecule type" value="Genomic_DNA"/>
</dbReference>
<evidence type="ECO:0000256" key="1">
    <source>
        <dbReference type="SAM" id="MobiDB-lite"/>
    </source>
</evidence>
<name>A0A939DID2_9GAMM</name>
<dbReference type="Pfam" id="PF05987">
    <property type="entry name" value="DUF898"/>
    <property type="match status" value="1"/>
</dbReference>
<organism evidence="3 4">
    <name type="scientific">Parahaliea mediterranea</name>
    <dbReference type="NCBI Taxonomy" id="651086"/>
    <lineage>
        <taxon>Bacteria</taxon>
        <taxon>Pseudomonadati</taxon>
        <taxon>Pseudomonadota</taxon>
        <taxon>Gammaproteobacteria</taxon>
        <taxon>Cellvibrionales</taxon>
        <taxon>Halieaceae</taxon>
        <taxon>Parahaliea</taxon>
    </lineage>
</organism>
<keyword evidence="4" id="KW-1185">Reference proteome</keyword>
<dbReference type="InterPro" id="IPR010295">
    <property type="entry name" value="DUF898"/>
</dbReference>
<feature type="transmembrane region" description="Helical" evidence="2">
    <location>
        <begin position="192"/>
        <end position="212"/>
    </location>
</feature>
<comment type="caution">
    <text evidence="3">The sequence shown here is derived from an EMBL/GenBank/DDBJ whole genome shotgun (WGS) entry which is preliminary data.</text>
</comment>
<feature type="transmembrane region" description="Helical" evidence="2">
    <location>
        <begin position="167"/>
        <end position="186"/>
    </location>
</feature>
<protein>
    <submittedName>
        <fullName evidence="3">DUF898 domain-containing protein</fullName>
    </submittedName>
</protein>
<feature type="transmembrane region" description="Helical" evidence="2">
    <location>
        <begin position="317"/>
        <end position="334"/>
    </location>
</feature>
<keyword evidence="2" id="KW-0812">Transmembrane</keyword>
<evidence type="ECO:0000313" key="4">
    <source>
        <dbReference type="Proteomes" id="UP000664303"/>
    </source>
</evidence>
<dbReference type="AlphaFoldDB" id="A0A939DID2"/>